<name>A0A4U3JXS6_ENTFL</name>
<organism evidence="3 4">
    <name type="scientific">Enterococcus faecalis</name>
    <name type="common">Streptococcus faecalis</name>
    <dbReference type="NCBI Taxonomy" id="1351"/>
    <lineage>
        <taxon>Bacteria</taxon>
        <taxon>Bacillati</taxon>
        <taxon>Bacillota</taxon>
        <taxon>Bacilli</taxon>
        <taxon>Lactobacillales</taxon>
        <taxon>Enterococcaceae</taxon>
        <taxon>Enterococcus</taxon>
    </lineage>
</organism>
<feature type="non-terminal residue" evidence="3">
    <location>
        <position position="260"/>
    </location>
</feature>
<dbReference type="InterPro" id="IPR041219">
    <property type="entry name" value="Phage_lysozyme2"/>
</dbReference>
<proteinExistence type="predicted"/>
<evidence type="ECO:0000313" key="3">
    <source>
        <dbReference type="EMBL" id="TKK53385.1"/>
    </source>
</evidence>
<evidence type="ECO:0000259" key="1">
    <source>
        <dbReference type="Pfam" id="PF05382"/>
    </source>
</evidence>
<dbReference type="Gene3D" id="1.10.530.10">
    <property type="match status" value="1"/>
</dbReference>
<sequence length="260" mass="29547">MGQRETAKQIWDCLTSNGWTQQSVAGLLGNMQSESGIIADRWESDIVGNMNGGYGLVQWTPASKYINWAQSNGLVYQNVISQCNRLEWEVTNNEQFYNPDMSFFQFTQSTLTPEELADIFIKCYERPRNPNQPIRQVQARYWYNQFNNQDPSRVDAAIEAMIKWMKDHEGKVCYSMDNRYGPDAYDCSSSVYNSLKAGGFISADHIIGNTDTLFGDLESTEWTELPVVNGQINAQRGDIFIWGIRGHSTGQNFGHTGIFV</sequence>
<evidence type="ECO:0000313" key="4">
    <source>
        <dbReference type="Proteomes" id="UP000305511"/>
    </source>
</evidence>
<dbReference type="Proteomes" id="UP000305511">
    <property type="component" value="Unassembled WGS sequence"/>
</dbReference>
<reference evidence="3 4" key="1">
    <citation type="submission" date="2019-02" db="EMBL/GenBank/DDBJ databases">
        <title>Bacteria dissemination in different level of health care in South Africa: the effectiveness of infections prevention and control.</title>
        <authorList>
            <person name="Shobo C."/>
            <person name="Amoako D.G."/>
            <person name="Allam M."/>
            <person name="Ismail A."/>
            <person name="Bester L.A."/>
            <person name="Essack S.Y."/>
        </authorList>
    </citation>
    <scope>NUCLEOTIDE SEQUENCE [LARGE SCALE GENOMIC DNA]</scope>
    <source>
        <strain evidence="3 4">2SIL2</strain>
    </source>
</reference>
<accession>A0A4U3JXS6</accession>
<dbReference type="AlphaFoldDB" id="A0A4U3JXS6"/>
<dbReference type="InterPro" id="IPR008044">
    <property type="entry name" value="Phage_lysin"/>
</dbReference>
<dbReference type="EMBL" id="SIYF01000874">
    <property type="protein sequence ID" value="TKK53385.1"/>
    <property type="molecule type" value="Genomic_DNA"/>
</dbReference>
<protein>
    <submittedName>
        <fullName evidence="3">Lysin</fullName>
    </submittedName>
</protein>
<feature type="domain" description="Bacteriophage lysin" evidence="1">
    <location>
        <begin position="158"/>
        <end position="260"/>
    </location>
</feature>
<comment type="caution">
    <text evidence="3">The sequence shown here is derived from an EMBL/GenBank/DDBJ whole genome shotgun (WGS) entry which is preliminary data.</text>
</comment>
<dbReference type="Gene3D" id="3.90.1720.10">
    <property type="entry name" value="endopeptidase domain like (from Nostoc punctiforme)"/>
    <property type="match status" value="1"/>
</dbReference>
<evidence type="ECO:0000259" key="2">
    <source>
        <dbReference type="Pfam" id="PF18013"/>
    </source>
</evidence>
<feature type="domain" description="Phage tail lysozyme" evidence="2">
    <location>
        <begin position="5"/>
        <end position="146"/>
    </location>
</feature>
<dbReference type="Pfam" id="PF05382">
    <property type="entry name" value="Amidase_5"/>
    <property type="match status" value="1"/>
</dbReference>
<dbReference type="Pfam" id="PF18013">
    <property type="entry name" value="Phage_lysozyme2"/>
    <property type="match status" value="1"/>
</dbReference>
<dbReference type="RefSeq" id="WP_240743476.1">
    <property type="nucleotide sequence ID" value="NZ_SIYF01000874.1"/>
</dbReference>
<gene>
    <name evidence="3" type="ORF">EY666_20455</name>
</gene>